<evidence type="ECO:0000313" key="2">
    <source>
        <dbReference type="Proteomes" id="UP000265618"/>
    </source>
</evidence>
<accession>A0A9K3GEK5</accession>
<protein>
    <submittedName>
        <fullName evidence="1">Uncharacterized protein</fullName>
    </submittedName>
</protein>
<dbReference type="AlphaFoldDB" id="A0A9K3GEK5"/>
<reference evidence="1 2" key="1">
    <citation type="journal article" date="2018" name="PLoS ONE">
        <title>The draft genome of Kipferlia bialata reveals reductive genome evolution in fornicate parasites.</title>
        <authorList>
            <person name="Tanifuji G."/>
            <person name="Takabayashi S."/>
            <person name="Kume K."/>
            <person name="Takagi M."/>
            <person name="Nakayama T."/>
            <person name="Kamikawa R."/>
            <person name="Inagaki Y."/>
            <person name="Hashimoto T."/>
        </authorList>
    </citation>
    <scope>NUCLEOTIDE SEQUENCE [LARGE SCALE GENOMIC DNA]</scope>
    <source>
        <strain evidence="1">NY0173</strain>
    </source>
</reference>
<dbReference type="EMBL" id="BDIP01000033">
    <property type="protein sequence ID" value="GIQ79635.1"/>
    <property type="molecule type" value="Genomic_DNA"/>
</dbReference>
<dbReference type="Proteomes" id="UP000265618">
    <property type="component" value="Unassembled WGS sequence"/>
</dbReference>
<evidence type="ECO:0000313" key="1">
    <source>
        <dbReference type="EMBL" id="GIQ79635.1"/>
    </source>
</evidence>
<keyword evidence="2" id="KW-1185">Reference proteome</keyword>
<comment type="caution">
    <text evidence="1">The sequence shown here is derived from an EMBL/GenBank/DDBJ whole genome shotgun (WGS) entry which is preliminary data.</text>
</comment>
<sequence>MSVISLYAAAYRLLASGSAPQSVSSASLSLSTLLGLVACLYLNGKAEGREGEVSGTPSTPFGSSIAPLVARFGLQSLAKVEVWANPAILHVLHSLPLSLLDSLSLSLSSGGCLRVAHVSTWN</sequence>
<organism evidence="1 2">
    <name type="scientific">Kipferlia bialata</name>
    <dbReference type="NCBI Taxonomy" id="797122"/>
    <lineage>
        <taxon>Eukaryota</taxon>
        <taxon>Metamonada</taxon>
        <taxon>Carpediemonas-like organisms</taxon>
        <taxon>Kipferlia</taxon>
    </lineage>
</organism>
<gene>
    <name evidence="1" type="ORF">KIPB_000305</name>
</gene>
<proteinExistence type="predicted"/>
<name>A0A9K3GEK5_9EUKA</name>